<organism evidence="2 3">
    <name type="scientific">Pedobacter nyackensis</name>
    <dbReference type="NCBI Taxonomy" id="475255"/>
    <lineage>
        <taxon>Bacteria</taxon>
        <taxon>Pseudomonadati</taxon>
        <taxon>Bacteroidota</taxon>
        <taxon>Sphingobacteriia</taxon>
        <taxon>Sphingobacteriales</taxon>
        <taxon>Sphingobacteriaceae</taxon>
        <taxon>Pedobacter</taxon>
    </lineage>
</organism>
<feature type="domain" description="PAS" evidence="1">
    <location>
        <begin position="248"/>
        <end position="322"/>
    </location>
</feature>
<dbReference type="SUPFAM" id="SSF55785">
    <property type="entry name" value="PYP-like sensor domain (PAS domain)"/>
    <property type="match status" value="2"/>
</dbReference>
<evidence type="ECO:0000313" key="2">
    <source>
        <dbReference type="EMBL" id="SMC54547.1"/>
    </source>
</evidence>
<evidence type="ECO:0000313" key="3">
    <source>
        <dbReference type="Proteomes" id="UP000192678"/>
    </source>
</evidence>
<dbReference type="Proteomes" id="UP000192678">
    <property type="component" value="Unassembled WGS sequence"/>
</dbReference>
<dbReference type="CDD" id="cd00130">
    <property type="entry name" value="PAS"/>
    <property type="match status" value="1"/>
</dbReference>
<accession>A0A1W2A1H8</accession>
<proteinExistence type="predicted"/>
<dbReference type="PROSITE" id="PS50112">
    <property type="entry name" value="PAS"/>
    <property type="match status" value="1"/>
</dbReference>
<dbReference type="GO" id="GO:0006355">
    <property type="term" value="P:regulation of DNA-templated transcription"/>
    <property type="evidence" value="ECO:0007669"/>
    <property type="project" value="InterPro"/>
</dbReference>
<dbReference type="AlphaFoldDB" id="A0A1W2A1H8"/>
<dbReference type="RefSeq" id="WP_084286845.1">
    <property type="nucleotide sequence ID" value="NZ_FWYB01000001.1"/>
</dbReference>
<sequence>MFNQNVLIVKEDHHDIFDDSLNIQLLNIGYRKDQLFTRLASACKKKPDPGYEVILFVTENMEDASTTILKINTCFPEIPIIIVTSTISEQQILPAGADDWLLKSWTDPILLKKTILLSINRKKNTHNYLNIFRENPSPMYIYEKDTYRFMEVNMAALKQYGYARTEFIQLTAEDIRPETELGAFYKINSELPPEYSNAGIWQHKRKNGELFYVHVFTHQIMFGNRNCKLVMAIDIDSSVKSEQAVKEKAREIENILESITDGFFTVNKQWEFTYINKEFERILKHTREELLGKNLWDAFPEVIDLDFYTQYHKAMNENISVHFEEYNPVISRWLSVNAYPTDTGLAIYFIDNTDQKSYQQKIESQNRQFKEIAWVQAHQIRGPVSNLLGLVELFNIKQPNDPGNLELLARVKHTAIQMDESIQEIVYLTRKLES</sequence>
<dbReference type="GO" id="GO:0000155">
    <property type="term" value="F:phosphorelay sensor kinase activity"/>
    <property type="evidence" value="ECO:0007669"/>
    <property type="project" value="InterPro"/>
</dbReference>
<dbReference type="STRING" id="475255.SAMN04488101_101253"/>
<keyword evidence="3" id="KW-1185">Reference proteome</keyword>
<dbReference type="Pfam" id="PF13426">
    <property type="entry name" value="PAS_9"/>
    <property type="match status" value="1"/>
</dbReference>
<dbReference type="InterPro" id="IPR036097">
    <property type="entry name" value="HisK_dim/P_sf"/>
</dbReference>
<dbReference type="EMBL" id="FWYB01000001">
    <property type="protein sequence ID" value="SMC54547.1"/>
    <property type="molecule type" value="Genomic_DNA"/>
</dbReference>
<evidence type="ECO:0000259" key="1">
    <source>
        <dbReference type="PROSITE" id="PS50112"/>
    </source>
</evidence>
<dbReference type="InterPro" id="IPR000014">
    <property type="entry name" value="PAS"/>
</dbReference>
<protein>
    <submittedName>
        <fullName evidence="2">PAS domain S-box-containing protein</fullName>
    </submittedName>
</protein>
<dbReference type="InterPro" id="IPR035965">
    <property type="entry name" value="PAS-like_dom_sf"/>
</dbReference>
<dbReference type="OrthoDB" id="6231665at2"/>
<dbReference type="Gene3D" id="3.30.450.20">
    <property type="entry name" value="PAS domain"/>
    <property type="match status" value="2"/>
</dbReference>
<dbReference type="Pfam" id="PF00989">
    <property type="entry name" value="PAS"/>
    <property type="match status" value="1"/>
</dbReference>
<reference evidence="2 3" key="1">
    <citation type="submission" date="2017-04" db="EMBL/GenBank/DDBJ databases">
        <authorList>
            <person name="Afonso C.L."/>
            <person name="Miller P.J."/>
            <person name="Scott M.A."/>
            <person name="Spackman E."/>
            <person name="Goraichik I."/>
            <person name="Dimitrov K.M."/>
            <person name="Suarez D.L."/>
            <person name="Swayne D.E."/>
        </authorList>
    </citation>
    <scope>NUCLEOTIDE SEQUENCE [LARGE SCALE GENOMIC DNA]</scope>
    <source>
        <strain evidence="2 3">DSM 19625</strain>
    </source>
</reference>
<name>A0A1W2A1H8_9SPHI</name>
<dbReference type="SUPFAM" id="SSF47384">
    <property type="entry name" value="Homodimeric domain of signal transducing histidine kinase"/>
    <property type="match status" value="1"/>
</dbReference>
<dbReference type="NCBIfam" id="TIGR00229">
    <property type="entry name" value="sensory_box"/>
    <property type="match status" value="2"/>
</dbReference>
<dbReference type="SMART" id="SM00091">
    <property type="entry name" value="PAS"/>
    <property type="match status" value="2"/>
</dbReference>
<gene>
    <name evidence="2" type="ORF">SAMN04488101_101253</name>
</gene>
<dbReference type="InterPro" id="IPR013767">
    <property type="entry name" value="PAS_fold"/>
</dbReference>